<sequence>MNKIAATPTQSVPAAEANPQSVAVSDYKSRAAYTSTPSVVMQQNNKIVGKVASVNSAFVSACSAQAPVISQYSLGLWPEVFVPNSCSVVTTFGPAAASAAAKVFDSAAASYTSGSKSAWSAAFAAAKIPLPSRSPWSQAPSTGAAQPTATHDSSSPSTTATAPASYPASSSPAVYVSTITTVITMTEQPSASSAPDSPSSSAPAASNSPSPQPSDPPTTYGAPPGSAPAIPTISTIGTAAPSAYVPSVSLNGTISRRNHARNFVRS</sequence>
<reference evidence="2 3" key="1">
    <citation type="journal article" date="2012" name="PLoS Pathog.">
        <title>Diverse lifestyles and strategies of plant pathogenesis encoded in the genomes of eighteen Dothideomycetes fungi.</title>
        <authorList>
            <person name="Ohm R.A."/>
            <person name="Feau N."/>
            <person name="Henrissat B."/>
            <person name="Schoch C.L."/>
            <person name="Horwitz B.A."/>
            <person name="Barry K.W."/>
            <person name="Condon B.J."/>
            <person name="Copeland A.C."/>
            <person name="Dhillon B."/>
            <person name="Glaser F."/>
            <person name="Hesse C.N."/>
            <person name="Kosti I."/>
            <person name="LaButti K."/>
            <person name="Lindquist E.A."/>
            <person name="Lucas S."/>
            <person name="Salamov A.A."/>
            <person name="Bradshaw R.E."/>
            <person name="Ciuffetti L."/>
            <person name="Hamelin R.C."/>
            <person name="Kema G.H.J."/>
            <person name="Lawrence C."/>
            <person name="Scott J.A."/>
            <person name="Spatafora J.W."/>
            <person name="Turgeon B.G."/>
            <person name="de Wit P.J.G.M."/>
            <person name="Zhong S."/>
            <person name="Goodwin S.B."/>
            <person name="Grigoriev I.V."/>
        </authorList>
    </citation>
    <scope>NUCLEOTIDE SEQUENCE [LARGE SCALE GENOMIC DNA]</scope>
    <source>
        <strain evidence="2 3">CIRAD86</strain>
    </source>
</reference>
<dbReference type="HOGENOM" id="CLU_1046334_0_0_1"/>
<gene>
    <name evidence="2" type="ORF">MYCFIDRAFT_211404</name>
</gene>
<feature type="region of interest" description="Disordered" evidence="1">
    <location>
        <begin position="134"/>
        <end position="170"/>
    </location>
</feature>
<proteinExistence type="predicted"/>
<keyword evidence="3" id="KW-1185">Reference proteome</keyword>
<dbReference type="EMBL" id="KB446558">
    <property type="protein sequence ID" value="EME83730.1"/>
    <property type="molecule type" value="Genomic_DNA"/>
</dbReference>
<protein>
    <submittedName>
        <fullName evidence="2">Uncharacterized protein</fullName>
    </submittedName>
</protein>
<dbReference type="AlphaFoldDB" id="M2Z1N4"/>
<feature type="compositionally biased region" description="Polar residues" evidence="1">
    <location>
        <begin position="134"/>
        <end position="152"/>
    </location>
</feature>
<dbReference type="GeneID" id="19337398"/>
<accession>M2Z1N4</accession>
<evidence type="ECO:0000313" key="3">
    <source>
        <dbReference type="Proteomes" id="UP000016932"/>
    </source>
</evidence>
<dbReference type="VEuPathDB" id="FungiDB:MYCFIDRAFT_211404"/>
<feature type="compositionally biased region" description="Low complexity" evidence="1">
    <location>
        <begin position="188"/>
        <end position="209"/>
    </location>
</feature>
<feature type="region of interest" description="Disordered" evidence="1">
    <location>
        <begin position="187"/>
        <end position="233"/>
    </location>
</feature>
<name>M2Z1N4_PSEFD</name>
<feature type="compositionally biased region" description="Low complexity" evidence="1">
    <location>
        <begin position="153"/>
        <end position="170"/>
    </location>
</feature>
<organism evidence="2 3">
    <name type="scientific">Pseudocercospora fijiensis (strain CIRAD86)</name>
    <name type="common">Black leaf streak disease fungus</name>
    <name type="synonym">Mycosphaerella fijiensis</name>
    <dbReference type="NCBI Taxonomy" id="383855"/>
    <lineage>
        <taxon>Eukaryota</taxon>
        <taxon>Fungi</taxon>
        <taxon>Dikarya</taxon>
        <taxon>Ascomycota</taxon>
        <taxon>Pezizomycotina</taxon>
        <taxon>Dothideomycetes</taxon>
        <taxon>Dothideomycetidae</taxon>
        <taxon>Mycosphaerellales</taxon>
        <taxon>Mycosphaerellaceae</taxon>
        <taxon>Pseudocercospora</taxon>
    </lineage>
</organism>
<dbReference type="RefSeq" id="XP_007926891.1">
    <property type="nucleotide sequence ID" value="XM_007928700.1"/>
</dbReference>
<evidence type="ECO:0000256" key="1">
    <source>
        <dbReference type="SAM" id="MobiDB-lite"/>
    </source>
</evidence>
<dbReference type="KEGG" id="pfj:MYCFIDRAFT_211404"/>
<evidence type="ECO:0000313" key="2">
    <source>
        <dbReference type="EMBL" id="EME83730.1"/>
    </source>
</evidence>
<dbReference type="Proteomes" id="UP000016932">
    <property type="component" value="Unassembled WGS sequence"/>
</dbReference>